<keyword evidence="6" id="KW-0175">Coiled coil</keyword>
<protein>
    <recommendedName>
        <fullName evidence="3 4">Protein GrpE</fullName>
    </recommendedName>
    <alternativeName>
        <fullName evidence="3">HSP-70 cofactor</fullName>
    </alternativeName>
</protein>
<dbReference type="SUPFAM" id="SSF58014">
    <property type="entry name" value="Coiled-coil domain of nucleotide exchange factor GrpE"/>
    <property type="match status" value="1"/>
</dbReference>
<dbReference type="PANTHER" id="PTHR21237">
    <property type="entry name" value="GRPE PROTEIN"/>
    <property type="match status" value="1"/>
</dbReference>
<dbReference type="Pfam" id="PF01025">
    <property type="entry name" value="GrpE"/>
    <property type="match status" value="1"/>
</dbReference>
<accession>A0ABV7YIX1</accession>
<keyword evidence="9" id="KW-1185">Reference proteome</keyword>
<sequence>MTQEGRDPEAGEQRGHVVHDRRRIDPKTGEARKVQGRGAPADAAAASGMTAGQPPVDAAGEAPAQVAELEQKLAERTADLQRLQAEYVNYKRRVDRDRDVNRELAVANVLTELLPVVDDIGRAREHEELQGGFKAVSEALETILGKLGLVRYGEVGDAFDPRIHEALMHAYSDEVDGPTCSAILQPGYRHGERVLRAARVAVVEPTVGLPPQAAAQPEAAPEAAETTEAAPEDLGDLGDILAGDDVTSESAEDEKK</sequence>
<dbReference type="PROSITE" id="PS01071">
    <property type="entry name" value="GRPE"/>
    <property type="match status" value="1"/>
</dbReference>
<evidence type="ECO:0000256" key="5">
    <source>
        <dbReference type="RuleBase" id="RU004478"/>
    </source>
</evidence>
<dbReference type="PRINTS" id="PR00773">
    <property type="entry name" value="GRPEPROTEIN"/>
</dbReference>
<dbReference type="InterPro" id="IPR000740">
    <property type="entry name" value="GrpE"/>
</dbReference>
<dbReference type="CDD" id="cd00446">
    <property type="entry name" value="GrpE"/>
    <property type="match status" value="1"/>
</dbReference>
<evidence type="ECO:0000256" key="6">
    <source>
        <dbReference type="SAM" id="Coils"/>
    </source>
</evidence>
<evidence type="ECO:0000256" key="1">
    <source>
        <dbReference type="ARBA" id="ARBA00009054"/>
    </source>
</evidence>
<proteinExistence type="inferred from homology"/>
<keyword evidence="3 4" id="KW-0346">Stress response</keyword>
<name>A0ABV7YIX1_9ACTN</name>
<evidence type="ECO:0000256" key="4">
    <source>
        <dbReference type="RuleBase" id="RU000639"/>
    </source>
</evidence>
<dbReference type="RefSeq" id="WP_307782265.1">
    <property type="nucleotide sequence ID" value="NZ_JAFBCM010000001.1"/>
</dbReference>
<keyword evidence="3" id="KW-0963">Cytoplasm</keyword>
<evidence type="ECO:0000313" key="9">
    <source>
        <dbReference type="Proteomes" id="UP001595699"/>
    </source>
</evidence>
<dbReference type="Gene3D" id="3.90.20.20">
    <property type="match status" value="1"/>
</dbReference>
<dbReference type="InterPro" id="IPR013805">
    <property type="entry name" value="GrpE_CC"/>
</dbReference>
<dbReference type="SUPFAM" id="SSF51064">
    <property type="entry name" value="Head domain of nucleotide exchange factor GrpE"/>
    <property type="match status" value="1"/>
</dbReference>
<evidence type="ECO:0000256" key="2">
    <source>
        <dbReference type="ARBA" id="ARBA00023186"/>
    </source>
</evidence>
<dbReference type="HAMAP" id="MF_01151">
    <property type="entry name" value="GrpE"/>
    <property type="match status" value="1"/>
</dbReference>
<organism evidence="8 9">
    <name type="scientific">Tenggerimyces flavus</name>
    <dbReference type="NCBI Taxonomy" id="1708749"/>
    <lineage>
        <taxon>Bacteria</taxon>
        <taxon>Bacillati</taxon>
        <taxon>Actinomycetota</taxon>
        <taxon>Actinomycetes</taxon>
        <taxon>Propionibacteriales</taxon>
        <taxon>Nocardioidaceae</taxon>
        <taxon>Tenggerimyces</taxon>
    </lineage>
</organism>
<dbReference type="Proteomes" id="UP001595699">
    <property type="component" value="Unassembled WGS sequence"/>
</dbReference>
<keyword evidence="2 3" id="KW-0143">Chaperone</keyword>
<dbReference type="Gene3D" id="2.30.22.10">
    <property type="entry name" value="Head domain of nucleotide exchange factor GrpE"/>
    <property type="match status" value="1"/>
</dbReference>
<evidence type="ECO:0000313" key="8">
    <source>
        <dbReference type="EMBL" id="MFC3764309.1"/>
    </source>
</evidence>
<evidence type="ECO:0000256" key="3">
    <source>
        <dbReference type="HAMAP-Rule" id="MF_01151"/>
    </source>
</evidence>
<dbReference type="EMBL" id="JBHRZH010000023">
    <property type="protein sequence ID" value="MFC3764309.1"/>
    <property type="molecule type" value="Genomic_DNA"/>
</dbReference>
<reference evidence="9" key="1">
    <citation type="journal article" date="2019" name="Int. J. Syst. Evol. Microbiol.">
        <title>The Global Catalogue of Microorganisms (GCM) 10K type strain sequencing project: providing services to taxonomists for standard genome sequencing and annotation.</title>
        <authorList>
            <consortium name="The Broad Institute Genomics Platform"/>
            <consortium name="The Broad Institute Genome Sequencing Center for Infectious Disease"/>
            <person name="Wu L."/>
            <person name="Ma J."/>
        </authorList>
    </citation>
    <scope>NUCLEOTIDE SEQUENCE [LARGE SCALE GENOMIC DNA]</scope>
    <source>
        <strain evidence="9">CGMCC 4.7241</strain>
    </source>
</reference>
<feature type="compositionally biased region" description="Low complexity" evidence="7">
    <location>
        <begin position="36"/>
        <end position="52"/>
    </location>
</feature>
<comment type="subunit">
    <text evidence="3">Homodimer.</text>
</comment>
<comment type="similarity">
    <text evidence="1 3 5">Belongs to the GrpE family.</text>
</comment>
<comment type="function">
    <text evidence="3 4">Participates actively in the response to hyperosmotic and heat shock by preventing the aggregation of stress-denatured proteins, in association with DnaK and GrpE. It is the nucleotide exchange factor for DnaK and may function as a thermosensor. Unfolded proteins bind initially to DnaJ; upon interaction with the DnaJ-bound protein, DnaK hydrolyzes its bound ATP, resulting in the formation of a stable complex. GrpE releases ADP from DnaK; ATP binding to DnaK triggers the release of the substrate protein, thus completing the reaction cycle. Several rounds of ATP-dependent interactions between DnaJ, DnaK and GrpE are required for fully efficient folding.</text>
</comment>
<comment type="caution">
    <text evidence="8">The sequence shown here is derived from an EMBL/GenBank/DDBJ whole genome shotgun (WGS) entry which is preliminary data.</text>
</comment>
<feature type="coiled-coil region" evidence="6">
    <location>
        <begin position="66"/>
        <end position="100"/>
    </location>
</feature>
<feature type="compositionally biased region" description="Basic and acidic residues" evidence="7">
    <location>
        <begin position="1"/>
        <end position="33"/>
    </location>
</feature>
<gene>
    <name evidence="3 8" type="primary">grpE</name>
    <name evidence="8" type="ORF">ACFOUW_25965</name>
</gene>
<feature type="region of interest" description="Disordered" evidence="7">
    <location>
        <begin position="1"/>
        <end position="64"/>
    </location>
</feature>
<evidence type="ECO:0000256" key="7">
    <source>
        <dbReference type="SAM" id="MobiDB-lite"/>
    </source>
</evidence>
<feature type="region of interest" description="Disordered" evidence="7">
    <location>
        <begin position="209"/>
        <end position="256"/>
    </location>
</feature>
<dbReference type="InterPro" id="IPR009012">
    <property type="entry name" value="GrpE_head"/>
</dbReference>
<feature type="compositionally biased region" description="Low complexity" evidence="7">
    <location>
        <begin position="210"/>
        <end position="229"/>
    </location>
</feature>
<dbReference type="PANTHER" id="PTHR21237:SF23">
    <property type="entry name" value="GRPE PROTEIN HOMOLOG, MITOCHONDRIAL"/>
    <property type="match status" value="1"/>
</dbReference>
<feature type="compositionally biased region" description="Acidic residues" evidence="7">
    <location>
        <begin position="246"/>
        <end position="256"/>
    </location>
</feature>
<comment type="subcellular location">
    <subcellularLocation>
        <location evidence="3">Cytoplasm</location>
    </subcellularLocation>
</comment>